<feature type="compositionally biased region" description="Polar residues" evidence="1">
    <location>
        <begin position="238"/>
        <end position="249"/>
    </location>
</feature>
<evidence type="ECO:0000313" key="3">
    <source>
        <dbReference type="Proteomes" id="UP000064967"/>
    </source>
</evidence>
<dbReference type="InterPro" id="IPR009091">
    <property type="entry name" value="RCC1/BLIP-II"/>
</dbReference>
<dbReference type="GO" id="GO:0005085">
    <property type="term" value="F:guanyl-nucleotide exchange factor activity"/>
    <property type="evidence" value="ECO:0007669"/>
    <property type="project" value="TreeGrafter"/>
</dbReference>
<dbReference type="PATRIC" id="fig|1391654.3.peg.530"/>
<dbReference type="Gene3D" id="2.130.10.30">
    <property type="entry name" value="Regulator of chromosome condensation 1/beta-lactamase-inhibitor protein II"/>
    <property type="match status" value="2"/>
</dbReference>
<evidence type="ECO:0000256" key="1">
    <source>
        <dbReference type="SAM" id="MobiDB-lite"/>
    </source>
</evidence>
<dbReference type="Pfam" id="PF13540">
    <property type="entry name" value="RCC1_2"/>
    <property type="match status" value="1"/>
</dbReference>
<dbReference type="GO" id="GO:0005737">
    <property type="term" value="C:cytoplasm"/>
    <property type="evidence" value="ECO:0007669"/>
    <property type="project" value="TreeGrafter"/>
</dbReference>
<evidence type="ECO:0008006" key="4">
    <source>
        <dbReference type="Google" id="ProtNLM"/>
    </source>
</evidence>
<name>A0A0K1PKE0_9BACT</name>
<proteinExistence type="predicted"/>
<protein>
    <recommendedName>
        <fullName evidence="4">BNR repeat domain protein</fullName>
    </recommendedName>
</protein>
<reference evidence="2 3" key="1">
    <citation type="submission" date="2015-08" db="EMBL/GenBank/DDBJ databases">
        <authorList>
            <person name="Babu N.S."/>
            <person name="Beckwith C.J."/>
            <person name="Beseler K.G."/>
            <person name="Brison A."/>
            <person name="Carone J.V."/>
            <person name="Caskin T.P."/>
            <person name="Diamond M."/>
            <person name="Durham M.E."/>
            <person name="Foxe J.M."/>
            <person name="Go M."/>
            <person name="Henderson B.A."/>
            <person name="Jones I.B."/>
            <person name="McGettigan J.A."/>
            <person name="Micheletti S.J."/>
            <person name="Nasrallah M.E."/>
            <person name="Ortiz D."/>
            <person name="Piller C.R."/>
            <person name="Privatt S.R."/>
            <person name="Schneider S.L."/>
            <person name="Sharp S."/>
            <person name="Smith T.C."/>
            <person name="Stanton J.D."/>
            <person name="Ullery H.E."/>
            <person name="Wilson R.J."/>
            <person name="Serrano M.G."/>
            <person name="Buck G."/>
            <person name="Lee V."/>
            <person name="Wang Y."/>
            <person name="Carvalho R."/>
            <person name="Voegtly L."/>
            <person name="Shi R."/>
            <person name="Duckworth R."/>
            <person name="Johnson A."/>
            <person name="Loviza R."/>
            <person name="Walstead R."/>
            <person name="Shah Z."/>
            <person name="Kiflezghi M."/>
            <person name="Wade K."/>
            <person name="Ball S.L."/>
            <person name="Bradley K.W."/>
            <person name="Asai D.J."/>
            <person name="Bowman C.A."/>
            <person name="Russell D.A."/>
            <person name="Pope W.H."/>
            <person name="Jacobs-Sera D."/>
            <person name="Hendrix R.W."/>
            <person name="Hatfull G.F."/>
        </authorList>
    </citation>
    <scope>NUCLEOTIDE SEQUENCE [LARGE SCALE GENOMIC DNA]</scope>
    <source>
        <strain evidence="2 3">DSM 27648</strain>
    </source>
</reference>
<dbReference type="InterPro" id="IPR051553">
    <property type="entry name" value="Ran_GTPase-activating"/>
</dbReference>
<dbReference type="KEGG" id="llu:AKJ09_00520"/>
<dbReference type="PROSITE" id="PS50012">
    <property type="entry name" value="RCC1_3"/>
    <property type="match status" value="1"/>
</dbReference>
<dbReference type="AlphaFoldDB" id="A0A0K1PKE0"/>
<feature type="region of interest" description="Disordered" evidence="1">
    <location>
        <begin position="238"/>
        <end position="262"/>
    </location>
</feature>
<dbReference type="PANTHER" id="PTHR45982">
    <property type="entry name" value="REGULATOR OF CHROMOSOME CONDENSATION"/>
    <property type="match status" value="1"/>
</dbReference>
<dbReference type="PANTHER" id="PTHR45982:SF1">
    <property type="entry name" value="REGULATOR OF CHROMOSOME CONDENSATION"/>
    <property type="match status" value="1"/>
</dbReference>
<dbReference type="InterPro" id="IPR000408">
    <property type="entry name" value="Reg_chr_condens"/>
</dbReference>
<dbReference type="Proteomes" id="UP000064967">
    <property type="component" value="Chromosome"/>
</dbReference>
<gene>
    <name evidence="2" type="ORF">AKJ09_00520</name>
</gene>
<dbReference type="SUPFAM" id="SSF50985">
    <property type="entry name" value="RCC1/BLIP-II"/>
    <property type="match status" value="1"/>
</dbReference>
<accession>A0A0K1PKE0</accession>
<organism evidence="2 3">
    <name type="scientific">Labilithrix luteola</name>
    <dbReference type="NCBI Taxonomy" id="1391654"/>
    <lineage>
        <taxon>Bacteria</taxon>
        <taxon>Pseudomonadati</taxon>
        <taxon>Myxococcota</taxon>
        <taxon>Polyangia</taxon>
        <taxon>Polyangiales</taxon>
        <taxon>Labilitrichaceae</taxon>
        <taxon>Labilithrix</taxon>
    </lineage>
</organism>
<evidence type="ECO:0000313" key="2">
    <source>
        <dbReference type="EMBL" id="AKU93856.1"/>
    </source>
</evidence>
<dbReference type="STRING" id="1391654.AKJ09_00520"/>
<sequence length="262" mass="27347">MDVYSLSSFFASACATLDGDELWCWGANGADTVGYLARSTLKNSMIAEPGLADRLAPYPGARFGTAGGPFVITKNQRIVEWSTYSGRDTVANSAAPYPIELALEGVTTFSSSESHACAIVQGQVECWTHGTPNVYICDGTGANTTAKLPTLAKTRGNASPRELALGLNTTGTCVRMSDGTVQCCGDNVNGGLATGDTQLSMIFTEAKALEGHVVQIAATDNSKCALLKTGDVKCWGSNTRGELGQGTTDSDPHPVPLTVKLP</sequence>
<keyword evidence="3" id="KW-1185">Reference proteome</keyword>
<dbReference type="EMBL" id="CP012333">
    <property type="protein sequence ID" value="AKU93856.1"/>
    <property type="molecule type" value="Genomic_DNA"/>
</dbReference>